<gene>
    <name evidence="2" type="ORF">FDO65_09200</name>
</gene>
<dbReference type="AlphaFoldDB" id="A0A4U6QND4"/>
<evidence type="ECO:0000256" key="1">
    <source>
        <dbReference type="SAM" id="Phobius"/>
    </source>
</evidence>
<keyword evidence="1" id="KW-0812">Transmembrane</keyword>
<dbReference type="Proteomes" id="UP000306985">
    <property type="component" value="Unassembled WGS sequence"/>
</dbReference>
<evidence type="ECO:0000313" key="3">
    <source>
        <dbReference type="Proteomes" id="UP000306985"/>
    </source>
</evidence>
<organism evidence="2 3">
    <name type="scientific">Nakamurella flava</name>
    <dbReference type="NCBI Taxonomy" id="2576308"/>
    <lineage>
        <taxon>Bacteria</taxon>
        <taxon>Bacillati</taxon>
        <taxon>Actinomycetota</taxon>
        <taxon>Actinomycetes</taxon>
        <taxon>Nakamurellales</taxon>
        <taxon>Nakamurellaceae</taxon>
        <taxon>Nakamurella</taxon>
    </lineage>
</organism>
<dbReference type="EMBL" id="SZZH01000001">
    <property type="protein sequence ID" value="TKV61708.1"/>
    <property type="molecule type" value="Genomic_DNA"/>
</dbReference>
<dbReference type="OrthoDB" id="4729597at2"/>
<dbReference type="RefSeq" id="WP_137449013.1">
    <property type="nucleotide sequence ID" value="NZ_SZZH01000001.1"/>
</dbReference>
<protein>
    <submittedName>
        <fullName evidence="2">Uncharacterized protein</fullName>
    </submittedName>
</protein>
<keyword evidence="1" id="KW-1133">Transmembrane helix</keyword>
<evidence type="ECO:0000313" key="2">
    <source>
        <dbReference type="EMBL" id="TKV61708.1"/>
    </source>
</evidence>
<feature type="transmembrane region" description="Helical" evidence="1">
    <location>
        <begin position="9"/>
        <end position="28"/>
    </location>
</feature>
<sequence>MTTTHGSRIAIRVAFLIVLLAVPAGLGIKRLTGTEPYPALLLPSFGPVLEKNSIVSFRSPDITGVLADGQTIPLDPAKVMPGSTGDGYATVFQTIFTNEARVTDPDAQRWVGEQLARAYPGQQFTGVTVRWDTTRFDVGTGAVVVDAGQPFTIPLAVQS</sequence>
<keyword evidence="1" id="KW-0472">Membrane</keyword>
<keyword evidence="3" id="KW-1185">Reference proteome</keyword>
<name>A0A4U6QND4_9ACTN</name>
<proteinExistence type="predicted"/>
<reference evidence="2 3" key="1">
    <citation type="submission" date="2019-05" db="EMBL/GenBank/DDBJ databases">
        <title>Nakamurella sp. N5BH11, whole genome shotgun sequence.</title>
        <authorList>
            <person name="Tuo L."/>
        </authorList>
    </citation>
    <scope>NUCLEOTIDE SEQUENCE [LARGE SCALE GENOMIC DNA]</scope>
    <source>
        <strain evidence="2 3">N5BH11</strain>
    </source>
</reference>
<comment type="caution">
    <text evidence="2">The sequence shown here is derived from an EMBL/GenBank/DDBJ whole genome shotgun (WGS) entry which is preliminary data.</text>
</comment>
<accession>A0A4U6QND4</accession>